<keyword evidence="3" id="KW-0474">Menaquinone biosynthesis</keyword>
<dbReference type="Gene3D" id="1.10.357.140">
    <property type="entry name" value="UbiA prenyltransferase"/>
    <property type="match status" value="1"/>
</dbReference>
<feature type="transmembrane region" description="Helical" evidence="9">
    <location>
        <begin position="72"/>
        <end position="88"/>
    </location>
</feature>
<feature type="non-terminal residue" evidence="10">
    <location>
        <position position="267"/>
    </location>
</feature>
<organism evidence="10">
    <name type="scientific">marine metagenome</name>
    <dbReference type="NCBI Taxonomy" id="408172"/>
    <lineage>
        <taxon>unclassified sequences</taxon>
        <taxon>metagenomes</taxon>
        <taxon>ecological metagenomes</taxon>
    </lineage>
</organism>
<feature type="transmembrane region" description="Helical" evidence="9">
    <location>
        <begin position="195"/>
        <end position="224"/>
    </location>
</feature>
<gene>
    <name evidence="10" type="ORF">METZ01_LOCUS199449</name>
</gene>
<dbReference type="PIRSF" id="PIRSF005355">
    <property type="entry name" value="UBIAD1"/>
    <property type="match status" value="1"/>
</dbReference>
<proteinExistence type="inferred from homology"/>
<feature type="transmembrane region" description="Helical" evidence="9">
    <location>
        <begin position="94"/>
        <end position="111"/>
    </location>
</feature>
<dbReference type="NCBIfam" id="NF004751">
    <property type="entry name" value="PRK06080.1-3"/>
    <property type="match status" value="1"/>
</dbReference>
<keyword evidence="4" id="KW-1003">Cell membrane</keyword>
<comment type="pathway">
    <text evidence="2">Quinol/quinone metabolism; menaquinone biosynthesis.</text>
</comment>
<evidence type="ECO:0008006" key="11">
    <source>
        <dbReference type="Google" id="ProtNLM"/>
    </source>
</evidence>
<dbReference type="AlphaFoldDB" id="A0A382E813"/>
<feature type="transmembrane region" description="Helical" evidence="9">
    <location>
        <begin position="146"/>
        <end position="167"/>
    </location>
</feature>
<evidence type="ECO:0000313" key="10">
    <source>
        <dbReference type="EMBL" id="SVB46595.1"/>
    </source>
</evidence>
<dbReference type="UniPathway" id="UPA00079"/>
<dbReference type="PANTHER" id="PTHR13929">
    <property type="entry name" value="1,4-DIHYDROXY-2-NAPHTHOATE OCTAPRENYLTRANSFERASE"/>
    <property type="match status" value="1"/>
</dbReference>
<dbReference type="InterPro" id="IPR044878">
    <property type="entry name" value="UbiA_sf"/>
</dbReference>
<keyword evidence="7 9" id="KW-1133">Transmembrane helix</keyword>
<feature type="non-terminal residue" evidence="10">
    <location>
        <position position="1"/>
    </location>
</feature>
<dbReference type="InterPro" id="IPR004657">
    <property type="entry name" value="MenA"/>
</dbReference>
<evidence type="ECO:0000256" key="3">
    <source>
        <dbReference type="ARBA" id="ARBA00022428"/>
    </source>
</evidence>
<dbReference type="InterPro" id="IPR000537">
    <property type="entry name" value="UbiA_prenyltransferase"/>
</dbReference>
<feature type="transmembrane region" description="Helical" evidence="9">
    <location>
        <begin position="118"/>
        <end position="140"/>
    </location>
</feature>
<dbReference type="GO" id="GO:0042371">
    <property type="term" value="P:vitamin K biosynthetic process"/>
    <property type="evidence" value="ECO:0007669"/>
    <property type="project" value="TreeGrafter"/>
</dbReference>
<feature type="transmembrane region" description="Helical" evidence="9">
    <location>
        <begin position="244"/>
        <end position="266"/>
    </location>
</feature>
<dbReference type="HAMAP" id="MF_01937">
    <property type="entry name" value="MenA_1"/>
    <property type="match status" value="1"/>
</dbReference>
<keyword evidence="6 9" id="KW-0812">Transmembrane</keyword>
<dbReference type="Pfam" id="PF01040">
    <property type="entry name" value="UbiA"/>
    <property type="match status" value="1"/>
</dbReference>
<name>A0A382E813_9ZZZZ</name>
<evidence type="ECO:0000256" key="1">
    <source>
        <dbReference type="ARBA" id="ARBA00004141"/>
    </source>
</evidence>
<dbReference type="InterPro" id="IPR026046">
    <property type="entry name" value="UBIAD1"/>
</dbReference>
<evidence type="ECO:0000256" key="4">
    <source>
        <dbReference type="ARBA" id="ARBA00022475"/>
    </source>
</evidence>
<dbReference type="GO" id="GO:0009234">
    <property type="term" value="P:menaquinone biosynthetic process"/>
    <property type="evidence" value="ECO:0007669"/>
    <property type="project" value="UniProtKB-UniPathway"/>
</dbReference>
<evidence type="ECO:0000256" key="9">
    <source>
        <dbReference type="SAM" id="Phobius"/>
    </source>
</evidence>
<dbReference type="NCBIfam" id="TIGR00751">
    <property type="entry name" value="menA"/>
    <property type="match status" value="1"/>
</dbReference>
<evidence type="ECO:0000256" key="8">
    <source>
        <dbReference type="ARBA" id="ARBA00023136"/>
    </source>
</evidence>
<protein>
    <recommendedName>
        <fullName evidence="11">1,4-dihydroxy-2-naphthoate octaprenyltransferase</fullName>
    </recommendedName>
</protein>
<evidence type="ECO:0000256" key="2">
    <source>
        <dbReference type="ARBA" id="ARBA00004863"/>
    </source>
</evidence>
<dbReference type="PANTHER" id="PTHR13929:SF0">
    <property type="entry name" value="UBIA PRENYLTRANSFERASE DOMAIN-CONTAINING PROTEIN 1"/>
    <property type="match status" value="1"/>
</dbReference>
<evidence type="ECO:0000256" key="5">
    <source>
        <dbReference type="ARBA" id="ARBA00022679"/>
    </source>
</evidence>
<evidence type="ECO:0000256" key="6">
    <source>
        <dbReference type="ARBA" id="ARBA00022692"/>
    </source>
</evidence>
<sequence length="267" mass="26820">VPVLVGTGAAVGAGIIWWRAVAALVVAVAMQVGANYANDYADGIRGADGPERVGPARLVGSGLATPAETRRAAIIAFGIAAVVGLVLSLVVAPWLLLVGAASIAAGWFYTAGNRPYGYAGLGEVSVFVFFGLVATVGSAYVHGGGITGVALIAGVAVGLLACALLVANNLRDQERDASVGKLTSAVRLGDRRTRLLYVCLLGGGLVCGSLCVLFRSWAVLTLVAGVVAVRPVKIVLAGARGTDLFGILGATGQVQWVAGVMLGLGLA</sequence>
<feature type="transmembrane region" description="Helical" evidence="9">
    <location>
        <begin position="16"/>
        <end position="37"/>
    </location>
</feature>
<keyword evidence="8 9" id="KW-0472">Membrane</keyword>
<accession>A0A382E813</accession>
<evidence type="ECO:0000256" key="7">
    <source>
        <dbReference type="ARBA" id="ARBA00022989"/>
    </source>
</evidence>
<dbReference type="GO" id="GO:0046428">
    <property type="term" value="F:1,4-dihydroxy-2-naphthoate polyprenyltransferase activity"/>
    <property type="evidence" value="ECO:0007669"/>
    <property type="project" value="InterPro"/>
</dbReference>
<keyword evidence="5" id="KW-0808">Transferase</keyword>
<dbReference type="EMBL" id="UINC01043078">
    <property type="protein sequence ID" value="SVB46595.1"/>
    <property type="molecule type" value="Genomic_DNA"/>
</dbReference>
<dbReference type="GO" id="GO:0016020">
    <property type="term" value="C:membrane"/>
    <property type="evidence" value="ECO:0007669"/>
    <property type="project" value="UniProtKB-SubCell"/>
</dbReference>
<dbReference type="CDD" id="cd13962">
    <property type="entry name" value="PT_UbiA_UBIAD1"/>
    <property type="match status" value="1"/>
</dbReference>
<comment type="subcellular location">
    <subcellularLocation>
        <location evidence="1">Membrane</location>
        <topology evidence="1">Multi-pass membrane protein</topology>
    </subcellularLocation>
</comment>
<reference evidence="10" key="1">
    <citation type="submission" date="2018-05" db="EMBL/GenBank/DDBJ databases">
        <authorList>
            <person name="Lanie J.A."/>
            <person name="Ng W.-L."/>
            <person name="Kazmierczak K.M."/>
            <person name="Andrzejewski T.M."/>
            <person name="Davidsen T.M."/>
            <person name="Wayne K.J."/>
            <person name="Tettelin H."/>
            <person name="Glass J.I."/>
            <person name="Rusch D."/>
            <person name="Podicherti R."/>
            <person name="Tsui H.-C.T."/>
            <person name="Winkler M.E."/>
        </authorList>
    </citation>
    <scope>NUCLEOTIDE SEQUENCE</scope>
</reference>